<comment type="caution">
    <text evidence="1">The sequence shown here is derived from an EMBL/GenBank/DDBJ whole genome shotgun (WGS) entry which is preliminary data.</text>
</comment>
<dbReference type="AlphaFoldDB" id="A0A4R1FAE9"/>
<sequence>MVYLFNLLNESDEICVMNQWFYINLGDAMLATEELYQLKDDFDDYLQRVDNPEGMTLFYRHEAEARLHCEVKVYFSPQSAPIAKRLNAIPCKTPHLTGLSYLAGDYATLKKV</sequence>
<evidence type="ECO:0000313" key="1">
    <source>
        <dbReference type="EMBL" id="TCJ87801.1"/>
    </source>
</evidence>
<protein>
    <submittedName>
        <fullName evidence="1">Uncharacterized protein</fullName>
    </submittedName>
</protein>
<dbReference type="EMBL" id="SMFQ01000003">
    <property type="protein sequence ID" value="TCJ87801.1"/>
    <property type="molecule type" value="Genomic_DNA"/>
</dbReference>
<name>A0A4R1FAE9_9GAMM</name>
<evidence type="ECO:0000313" key="2">
    <source>
        <dbReference type="Proteomes" id="UP000294887"/>
    </source>
</evidence>
<reference evidence="1 2" key="1">
    <citation type="submission" date="2019-03" db="EMBL/GenBank/DDBJ databases">
        <title>Genomic Encyclopedia of Type Strains, Phase IV (KMG-IV): sequencing the most valuable type-strain genomes for metagenomic binning, comparative biology and taxonomic classification.</title>
        <authorList>
            <person name="Goeker M."/>
        </authorList>
    </citation>
    <scope>NUCLEOTIDE SEQUENCE [LARGE SCALE GENOMIC DNA]</scope>
    <source>
        <strain evidence="1 2">DSM 24830</strain>
    </source>
</reference>
<organism evidence="1 2">
    <name type="scientific">Cocleimonas flava</name>
    <dbReference type="NCBI Taxonomy" id="634765"/>
    <lineage>
        <taxon>Bacteria</taxon>
        <taxon>Pseudomonadati</taxon>
        <taxon>Pseudomonadota</taxon>
        <taxon>Gammaproteobacteria</taxon>
        <taxon>Thiotrichales</taxon>
        <taxon>Thiotrichaceae</taxon>
        <taxon>Cocleimonas</taxon>
    </lineage>
</organism>
<dbReference type="Proteomes" id="UP000294887">
    <property type="component" value="Unassembled WGS sequence"/>
</dbReference>
<keyword evidence="2" id="KW-1185">Reference proteome</keyword>
<proteinExistence type="predicted"/>
<accession>A0A4R1FAE9</accession>
<gene>
    <name evidence="1" type="ORF">EV695_2316</name>
</gene>